<proteinExistence type="predicted"/>
<accession>A0ABN7WI74</accession>
<comment type="caution">
    <text evidence="2">The sequence shown here is derived from an EMBL/GenBank/DDBJ whole genome shotgun (WGS) entry which is preliminary data.</text>
</comment>
<sequence>VVENLPIVVNKAEIYRYQDNRNKDYAVIVGANWLNKVKWRINLAKEPISLEQKSRVSSEEIDKEENEEEYEFKEVKEKRSYIVQDKLPIIEIKRNTISIKEKEADIETGTIYWYKKWLNCKEESCIKCEELFKNIETLECLVNNLDEELEIFQDTRKYYELEKNQQAKVDELMENNKDLFVKGLIQLGRMKKE</sequence>
<reference evidence="2 3" key="1">
    <citation type="submission" date="2021-06" db="EMBL/GenBank/DDBJ databases">
        <authorList>
            <person name="Kallberg Y."/>
            <person name="Tangrot J."/>
            <person name="Rosling A."/>
        </authorList>
    </citation>
    <scope>NUCLEOTIDE SEQUENCE [LARGE SCALE GENOMIC DNA]</scope>
    <source>
        <strain evidence="2 3">120-4 pot B 10/14</strain>
    </source>
</reference>
<evidence type="ECO:0000313" key="2">
    <source>
        <dbReference type="EMBL" id="CAG8833001.1"/>
    </source>
</evidence>
<evidence type="ECO:0000256" key="1">
    <source>
        <dbReference type="SAM" id="Coils"/>
    </source>
</evidence>
<feature type="non-terminal residue" evidence="2">
    <location>
        <position position="1"/>
    </location>
</feature>
<protein>
    <submittedName>
        <fullName evidence="2">32905_t:CDS:1</fullName>
    </submittedName>
</protein>
<dbReference type="EMBL" id="CAJVQB010046480">
    <property type="protein sequence ID" value="CAG8833001.1"/>
    <property type="molecule type" value="Genomic_DNA"/>
</dbReference>
<name>A0ABN7WI74_GIGMA</name>
<evidence type="ECO:0000313" key="3">
    <source>
        <dbReference type="Proteomes" id="UP000789901"/>
    </source>
</evidence>
<organism evidence="2 3">
    <name type="scientific">Gigaspora margarita</name>
    <dbReference type="NCBI Taxonomy" id="4874"/>
    <lineage>
        <taxon>Eukaryota</taxon>
        <taxon>Fungi</taxon>
        <taxon>Fungi incertae sedis</taxon>
        <taxon>Mucoromycota</taxon>
        <taxon>Glomeromycotina</taxon>
        <taxon>Glomeromycetes</taxon>
        <taxon>Diversisporales</taxon>
        <taxon>Gigasporaceae</taxon>
        <taxon>Gigaspora</taxon>
    </lineage>
</organism>
<feature type="non-terminal residue" evidence="2">
    <location>
        <position position="193"/>
    </location>
</feature>
<keyword evidence="1" id="KW-0175">Coiled coil</keyword>
<keyword evidence="3" id="KW-1185">Reference proteome</keyword>
<feature type="coiled-coil region" evidence="1">
    <location>
        <begin position="128"/>
        <end position="162"/>
    </location>
</feature>
<gene>
    <name evidence="2" type="ORF">GMARGA_LOCUS31329</name>
</gene>
<dbReference type="Proteomes" id="UP000789901">
    <property type="component" value="Unassembled WGS sequence"/>
</dbReference>